<evidence type="ECO:0000256" key="3">
    <source>
        <dbReference type="ARBA" id="ARBA00022490"/>
    </source>
</evidence>
<dbReference type="Gene3D" id="1.20.120.1900">
    <property type="entry name" value="Gamma-tubulin complex, C-terminal domain"/>
    <property type="match status" value="1"/>
</dbReference>
<dbReference type="GO" id="GO:0051011">
    <property type="term" value="F:microtubule minus-end binding"/>
    <property type="evidence" value="ECO:0007669"/>
    <property type="project" value="TreeGrafter"/>
</dbReference>
<reference evidence="10 11" key="1">
    <citation type="submission" date="2019-06" db="EMBL/GenBank/DDBJ databases">
        <title>Wine fermentation using esterase from Monascus purpureus.</title>
        <authorList>
            <person name="Geng C."/>
            <person name="Zhang Y."/>
        </authorList>
    </citation>
    <scope>NUCLEOTIDE SEQUENCE [LARGE SCALE GENOMIC DNA]</scope>
    <source>
        <strain evidence="10">HQ1</strain>
    </source>
</reference>
<feature type="region of interest" description="Disordered" evidence="7">
    <location>
        <begin position="503"/>
        <end position="524"/>
    </location>
</feature>
<evidence type="ECO:0000256" key="7">
    <source>
        <dbReference type="SAM" id="MobiDB-lite"/>
    </source>
</evidence>
<protein>
    <recommendedName>
        <fullName evidence="6">Spindle pole body component</fullName>
    </recommendedName>
</protein>
<feature type="domain" description="Gamma tubulin complex component C-terminal" evidence="8">
    <location>
        <begin position="322"/>
        <end position="775"/>
    </location>
</feature>
<name>A0A507QTU9_MONPU</name>
<dbReference type="GO" id="GO:0031122">
    <property type="term" value="P:cytoplasmic microtubule organization"/>
    <property type="evidence" value="ECO:0007669"/>
    <property type="project" value="TreeGrafter"/>
</dbReference>
<dbReference type="InterPro" id="IPR042241">
    <property type="entry name" value="GCP_C_sf"/>
</dbReference>
<feature type="compositionally biased region" description="Low complexity" evidence="7">
    <location>
        <begin position="575"/>
        <end position="586"/>
    </location>
</feature>
<sequence length="780" mass="86427">MLHEILLSLSGQPSSLFDFHTDENSASQHVVSLLSPPEKTLLESLGRLGRLHAQLRAHTATISSSHPSIISRAVSTAISTEHLGQFQNKILEVEKAILLGDSGYVGGYGIVPLSTVVGEFAPWKRRMEWLWEVVQFMQSEHDKDKGCTGAELIDHLRAESHTGYDDLEEMAVNLVTAAEKAWMRQLSMWLLYGNLPMFGKEDFFIQEDYEGELDASGGPDGMAHFVMRTHLLPKFVSPFTASSIFFIGKSLNHIKAKGKTLAGISEGISTSSINLQGDYIEYLSELKSPISTSKLSNAINAIRLSLSQTTLSKLLPLPKILEVLSLLHDFFLLGRGEFAMALVSHADSRVSGRSRRPESLQNKTPEGLEGIAIKEGDVTTVLAQTWSELYSLQNEEDPVDDELDLARNLLRLTINKRLRGHGSPLDPAATETEREISGVPFDDLLFPAATSLSIQVQAPLDLFLSHSEVSIYSKIHAYLLGIRRAQIRLGDLWKHSSLRRCHPAPWGPPQSNTSFGESRLKAGRQRDNTRIAQMRSIWATGSASLFVLSEIGSFFQGEVVNGSWEHFREWIEGTRSSSGSRPGSASLPNQRQESRPVSSPRNSTLGLGDSAPTQVQKHDPETLTVAHRRYISSLIHSLFLTDVPFTAAIRSLLATVDRFIALLIRLEGIQRNMDLETDEGVVDALADYPREEREVWKELRASRDDIEAGIKDVVARLRDIDDSRSEEGRRTFDLARDSAQNWQVDGAGVVSSSSACQYVPRKAAGVDRLLMKLDFGNVNT</sequence>
<dbReference type="InterPro" id="IPR007259">
    <property type="entry name" value="GCP"/>
</dbReference>
<accession>A0A507QTU9</accession>
<evidence type="ECO:0000259" key="8">
    <source>
        <dbReference type="Pfam" id="PF04130"/>
    </source>
</evidence>
<keyword evidence="5 6" id="KW-0206">Cytoskeleton</keyword>
<dbReference type="InterPro" id="IPR041470">
    <property type="entry name" value="GCP_N"/>
</dbReference>
<dbReference type="GO" id="GO:0000930">
    <property type="term" value="C:gamma-tubulin complex"/>
    <property type="evidence" value="ECO:0007669"/>
    <property type="project" value="TreeGrafter"/>
</dbReference>
<evidence type="ECO:0000256" key="1">
    <source>
        <dbReference type="ARBA" id="ARBA00004267"/>
    </source>
</evidence>
<evidence type="ECO:0000313" key="11">
    <source>
        <dbReference type="Proteomes" id="UP000319663"/>
    </source>
</evidence>
<comment type="caution">
    <text evidence="10">The sequence shown here is derived from an EMBL/GenBank/DDBJ whole genome shotgun (WGS) entry which is preliminary data.</text>
</comment>
<dbReference type="GO" id="GO:0000278">
    <property type="term" value="P:mitotic cell cycle"/>
    <property type="evidence" value="ECO:0007669"/>
    <property type="project" value="TreeGrafter"/>
</dbReference>
<dbReference type="EMBL" id="VIFY01000084">
    <property type="protein sequence ID" value="TQB71260.1"/>
    <property type="molecule type" value="Genomic_DNA"/>
</dbReference>
<dbReference type="GO" id="GO:0000922">
    <property type="term" value="C:spindle pole"/>
    <property type="evidence" value="ECO:0007669"/>
    <property type="project" value="InterPro"/>
</dbReference>
<evidence type="ECO:0000313" key="10">
    <source>
        <dbReference type="EMBL" id="TQB71260.1"/>
    </source>
</evidence>
<dbReference type="OrthoDB" id="78652at2759"/>
<dbReference type="GO" id="GO:0044732">
    <property type="term" value="C:mitotic spindle pole body"/>
    <property type="evidence" value="ECO:0007669"/>
    <property type="project" value="TreeGrafter"/>
</dbReference>
<dbReference type="GO" id="GO:0051321">
    <property type="term" value="P:meiotic cell cycle"/>
    <property type="evidence" value="ECO:0007669"/>
    <property type="project" value="TreeGrafter"/>
</dbReference>
<dbReference type="InterPro" id="IPR040457">
    <property type="entry name" value="GCP_C"/>
</dbReference>
<keyword evidence="4 6" id="KW-0493">Microtubule</keyword>
<dbReference type="PANTHER" id="PTHR19302:SF27">
    <property type="entry name" value="GAMMA-TUBULIN COMPLEX COMPONENT 4"/>
    <property type="match status" value="1"/>
</dbReference>
<gene>
    <name evidence="10" type="ORF">MPDQ_007660</name>
</gene>
<dbReference type="Pfam" id="PF04130">
    <property type="entry name" value="GCP_C_terminal"/>
    <property type="match status" value="1"/>
</dbReference>
<dbReference type="AlphaFoldDB" id="A0A507QTU9"/>
<evidence type="ECO:0000256" key="4">
    <source>
        <dbReference type="ARBA" id="ARBA00022701"/>
    </source>
</evidence>
<keyword evidence="11" id="KW-1185">Reference proteome</keyword>
<dbReference type="GO" id="GO:0007020">
    <property type="term" value="P:microtubule nucleation"/>
    <property type="evidence" value="ECO:0007669"/>
    <property type="project" value="InterPro"/>
</dbReference>
<dbReference type="GO" id="GO:0051225">
    <property type="term" value="P:spindle assembly"/>
    <property type="evidence" value="ECO:0007669"/>
    <property type="project" value="TreeGrafter"/>
</dbReference>
<dbReference type="Proteomes" id="UP000319663">
    <property type="component" value="Unassembled WGS sequence"/>
</dbReference>
<evidence type="ECO:0000256" key="5">
    <source>
        <dbReference type="ARBA" id="ARBA00023212"/>
    </source>
</evidence>
<evidence type="ECO:0000256" key="6">
    <source>
        <dbReference type="RuleBase" id="RU363050"/>
    </source>
</evidence>
<proteinExistence type="inferred from homology"/>
<feature type="compositionally biased region" description="Polar residues" evidence="7">
    <location>
        <begin position="587"/>
        <end position="615"/>
    </location>
</feature>
<feature type="region of interest" description="Disordered" evidence="7">
    <location>
        <begin position="574"/>
        <end position="619"/>
    </location>
</feature>
<comment type="subcellular location">
    <subcellularLocation>
        <location evidence="1 6">Cytoplasm</location>
        <location evidence="1 6">Cytoskeleton</location>
        <location evidence="1 6">Microtubule organizing center</location>
    </subcellularLocation>
</comment>
<feature type="domain" description="Gamma tubulin complex component protein N-terminal" evidence="9">
    <location>
        <begin position="2"/>
        <end position="312"/>
    </location>
</feature>
<keyword evidence="3 6" id="KW-0963">Cytoplasm</keyword>
<organism evidence="10 11">
    <name type="scientific">Monascus purpureus</name>
    <name type="common">Red mold</name>
    <name type="synonym">Monascus anka</name>
    <dbReference type="NCBI Taxonomy" id="5098"/>
    <lineage>
        <taxon>Eukaryota</taxon>
        <taxon>Fungi</taxon>
        <taxon>Dikarya</taxon>
        <taxon>Ascomycota</taxon>
        <taxon>Pezizomycotina</taxon>
        <taxon>Eurotiomycetes</taxon>
        <taxon>Eurotiomycetidae</taxon>
        <taxon>Eurotiales</taxon>
        <taxon>Aspergillaceae</taxon>
        <taxon>Monascus</taxon>
    </lineage>
</organism>
<dbReference type="GO" id="GO:0005874">
    <property type="term" value="C:microtubule"/>
    <property type="evidence" value="ECO:0007669"/>
    <property type="project" value="UniProtKB-KW"/>
</dbReference>
<dbReference type="STRING" id="5098.A0A507QTU9"/>
<dbReference type="GO" id="GO:0043015">
    <property type="term" value="F:gamma-tubulin binding"/>
    <property type="evidence" value="ECO:0007669"/>
    <property type="project" value="InterPro"/>
</dbReference>
<dbReference type="PANTHER" id="PTHR19302">
    <property type="entry name" value="GAMMA TUBULIN COMPLEX PROTEIN"/>
    <property type="match status" value="1"/>
</dbReference>
<dbReference type="Pfam" id="PF17681">
    <property type="entry name" value="GCP_N_terminal"/>
    <property type="match status" value="1"/>
</dbReference>
<comment type="similarity">
    <text evidence="2 6">Belongs to the TUBGCP family.</text>
</comment>
<evidence type="ECO:0000259" key="9">
    <source>
        <dbReference type="Pfam" id="PF17681"/>
    </source>
</evidence>
<evidence type="ECO:0000256" key="2">
    <source>
        <dbReference type="ARBA" id="ARBA00010337"/>
    </source>
</evidence>